<dbReference type="AlphaFoldDB" id="A0A1V5T208"/>
<protein>
    <submittedName>
        <fullName evidence="8">Molybdenum cofactor biosynthesis protein A</fullName>
    </submittedName>
</protein>
<gene>
    <name evidence="8" type="ORF">BWY41_00509</name>
</gene>
<dbReference type="InterPro" id="IPR007197">
    <property type="entry name" value="rSAM"/>
</dbReference>
<keyword evidence="5" id="KW-0408">Iron</keyword>
<dbReference type="GO" id="GO:0051539">
    <property type="term" value="F:4 iron, 4 sulfur cluster binding"/>
    <property type="evidence" value="ECO:0007669"/>
    <property type="project" value="UniProtKB-KW"/>
</dbReference>
<sequence length="234" mass="27211">MIFRGWQKVSYIEYPGKIATVLFTGGCNFRCPYCHNPELVFLKGSLPQIHESIVLEFLLRRKGMVDAVCITGGEPLIHAPDLFPFLEQVKQKGFLIKIDTNGSLFQPFQQIFQAGLADLWGIDYKLPFSLYKKVLGEKWYKNCQSVLDLALNNPNQAEIRTTIYPPFHDEKILFEMAEKCSSANHWYWQNFHPQKTLSDEARTISPYVPSLLNQWRDRINHQIQKDLIVIRPYS</sequence>
<dbReference type="GO" id="GO:0003824">
    <property type="term" value="F:catalytic activity"/>
    <property type="evidence" value="ECO:0007669"/>
    <property type="project" value="InterPro"/>
</dbReference>
<organism evidence="8">
    <name type="scientific">Candidatus Atribacter allofermentans</name>
    <dbReference type="NCBI Taxonomy" id="1852833"/>
    <lineage>
        <taxon>Bacteria</taxon>
        <taxon>Pseudomonadati</taxon>
        <taxon>Atribacterota</taxon>
        <taxon>Atribacteria</taxon>
        <taxon>Atribacterales</taxon>
        <taxon>Atribacteraceae</taxon>
        <taxon>Atribacter</taxon>
    </lineage>
</organism>
<evidence type="ECO:0000259" key="7">
    <source>
        <dbReference type="PROSITE" id="PS51918"/>
    </source>
</evidence>
<dbReference type="PANTHER" id="PTHR30352">
    <property type="entry name" value="PYRUVATE FORMATE-LYASE-ACTIVATING ENZYME"/>
    <property type="match status" value="1"/>
</dbReference>
<evidence type="ECO:0000313" key="8">
    <source>
        <dbReference type="EMBL" id="OQA60738.1"/>
    </source>
</evidence>
<dbReference type="PROSITE" id="PS51918">
    <property type="entry name" value="RADICAL_SAM"/>
    <property type="match status" value="1"/>
</dbReference>
<dbReference type="GO" id="GO:0046872">
    <property type="term" value="F:metal ion binding"/>
    <property type="evidence" value="ECO:0007669"/>
    <property type="project" value="UniProtKB-KW"/>
</dbReference>
<accession>A0A1V5T208</accession>
<dbReference type="InterPro" id="IPR013785">
    <property type="entry name" value="Aldolase_TIM"/>
</dbReference>
<dbReference type="PANTHER" id="PTHR30352:SF13">
    <property type="entry name" value="GLYCYL-RADICAL ENZYME ACTIVATING ENZYME YJJW-RELATED"/>
    <property type="match status" value="1"/>
</dbReference>
<keyword evidence="6" id="KW-0411">Iron-sulfur</keyword>
<keyword evidence="4" id="KW-0479">Metal-binding</keyword>
<reference evidence="8" key="1">
    <citation type="submission" date="2017-02" db="EMBL/GenBank/DDBJ databases">
        <title>Delving into the versatile metabolic prowess of the omnipresent phylum Bacteroidetes.</title>
        <authorList>
            <person name="Nobu M.K."/>
            <person name="Mei R."/>
            <person name="Narihiro T."/>
            <person name="Kuroda K."/>
            <person name="Liu W.-T."/>
        </authorList>
    </citation>
    <scope>NUCLEOTIDE SEQUENCE</scope>
    <source>
        <strain evidence="8">ADurb.Bin276</strain>
    </source>
</reference>
<evidence type="ECO:0000256" key="1">
    <source>
        <dbReference type="ARBA" id="ARBA00001966"/>
    </source>
</evidence>
<dbReference type="SFLD" id="SFLDG01094">
    <property type="entry name" value="Uncharacterised_Radical_SAM_Su"/>
    <property type="match status" value="1"/>
</dbReference>
<dbReference type="InterPro" id="IPR034457">
    <property type="entry name" value="Organic_radical-activating"/>
</dbReference>
<evidence type="ECO:0000256" key="6">
    <source>
        <dbReference type="ARBA" id="ARBA00023014"/>
    </source>
</evidence>
<proteinExistence type="predicted"/>
<dbReference type="InterPro" id="IPR058240">
    <property type="entry name" value="rSAM_sf"/>
</dbReference>
<dbReference type="NCBIfam" id="TIGR02495">
    <property type="entry name" value="NrdG2"/>
    <property type="match status" value="1"/>
</dbReference>
<keyword evidence="2" id="KW-0004">4Fe-4S</keyword>
<dbReference type="SUPFAM" id="SSF102114">
    <property type="entry name" value="Radical SAM enzymes"/>
    <property type="match status" value="1"/>
</dbReference>
<evidence type="ECO:0000256" key="2">
    <source>
        <dbReference type="ARBA" id="ARBA00022485"/>
    </source>
</evidence>
<feature type="domain" description="Radical SAM core" evidence="7">
    <location>
        <begin position="13"/>
        <end position="231"/>
    </location>
</feature>
<keyword evidence="3" id="KW-0949">S-adenosyl-L-methionine</keyword>
<dbReference type="Proteomes" id="UP000485569">
    <property type="component" value="Unassembled WGS sequence"/>
</dbReference>
<dbReference type="EMBL" id="MWBQ01000033">
    <property type="protein sequence ID" value="OQA60738.1"/>
    <property type="molecule type" value="Genomic_DNA"/>
</dbReference>
<comment type="cofactor">
    <cofactor evidence="1">
        <name>[4Fe-4S] cluster</name>
        <dbReference type="ChEBI" id="CHEBI:49883"/>
    </cofactor>
</comment>
<dbReference type="Pfam" id="PF04055">
    <property type="entry name" value="Radical_SAM"/>
    <property type="match status" value="1"/>
</dbReference>
<dbReference type="SFLD" id="SFLDS00029">
    <property type="entry name" value="Radical_SAM"/>
    <property type="match status" value="1"/>
</dbReference>
<dbReference type="InterPro" id="IPR012840">
    <property type="entry name" value="NrdG2"/>
</dbReference>
<evidence type="ECO:0000256" key="5">
    <source>
        <dbReference type="ARBA" id="ARBA00023004"/>
    </source>
</evidence>
<evidence type="ECO:0000256" key="4">
    <source>
        <dbReference type="ARBA" id="ARBA00022723"/>
    </source>
</evidence>
<name>A0A1V5T208_9BACT</name>
<dbReference type="CDD" id="cd01335">
    <property type="entry name" value="Radical_SAM"/>
    <property type="match status" value="1"/>
</dbReference>
<dbReference type="Gene3D" id="3.20.20.70">
    <property type="entry name" value="Aldolase class I"/>
    <property type="match status" value="1"/>
</dbReference>
<evidence type="ECO:0000256" key="3">
    <source>
        <dbReference type="ARBA" id="ARBA00022691"/>
    </source>
</evidence>
<comment type="caution">
    <text evidence="8">The sequence shown here is derived from an EMBL/GenBank/DDBJ whole genome shotgun (WGS) entry which is preliminary data.</text>
</comment>